<dbReference type="InterPro" id="IPR027417">
    <property type="entry name" value="P-loop_NTPase"/>
</dbReference>
<name>A0A433SW22_ELYCH</name>
<feature type="domain" description="AAA C-terminal" evidence="5">
    <location>
        <begin position="159"/>
        <end position="241"/>
    </location>
</feature>
<dbReference type="PANTHER" id="PTHR13779:SF7">
    <property type="entry name" value="ATPASE WRNIP1"/>
    <property type="match status" value="1"/>
</dbReference>
<dbReference type="EMBL" id="RQTK01000943">
    <property type="protein sequence ID" value="RUS73385.1"/>
    <property type="molecule type" value="Genomic_DNA"/>
</dbReference>
<dbReference type="GO" id="GO:0000731">
    <property type="term" value="P:DNA synthesis involved in DNA repair"/>
    <property type="evidence" value="ECO:0007669"/>
    <property type="project" value="TreeGrafter"/>
</dbReference>
<organism evidence="6 7">
    <name type="scientific">Elysia chlorotica</name>
    <name type="common">Eastern emerald elysia</name>
    <name type="synonym">Sea slug</name>
    <dbReference type="NCBI Taxonomy" id="188477"/>
    <lineage>
        <taxon>Eukaryota</taxon>
        <taxon>Metazoa</taxon>
        <taxon>Spiralia</taxon>
        <taxon>Lophotrochozoa</taxon>
        <taxon>Mollusca</taxon>
        <taxon>Gastropoda</taxon>
        <taxon>Heterobranchia</taxon>
        <taxon>Euthyneura</taxon>
        <taxon>Panpulmonata</taxon>
        <taxon>Sacoglossa</taxon>
        <taxon>Placobranchoidea</taxon>
        <taxon>Plakobranchidae</taxon>
        <taxon>Elysia</taxon>
    </lineage>
</organism>
<dbReference type="STRING" id="188477.A0A433SW22"/>
<dbReference type="GO" id="GO:0017116">
    <property type="term" value="F:single-stranded DNA helicase activity"/>
    <property type="evidence" value="ECO:0007669"/>
    <property type="project" value="TreeGrafter"/>
</dbReference>
<dbReference type="SUPFAM" id="SSF52540">
    <property type="entry name" value="P-loop containing nucleoside triphosphate hydrolases"/>
    <property type="match status" value="1"/>
</dbReference>
<comment type="caution">
    <text evidence="6">The sequence shown here is derived from an EMBL/GenBank/DDBJ whole genome shotgun (WGS) entry which is preliminary data.</text>
</comment>
<dbReference type="InterPro" id="IPR032423">
    <property type="entry name" value="AAA_assoc_2"/>
</dbReference>
<keyword evidence="1" id="KW-0547">Nucleotide-binding</keyword>
<dbReference type="Gene3D" id="3.40.50.300">
    <property type="entry name" value="P-loop containing nucleotide triphosphate hydrolases"/>
    <property type="match status" value="2"/>
</dbReference>
<keyword evidence="3" id="KW-0812">Transmembrane</keyword>
<dbReference type="Gene3D" id="1.10.8.60">
    <property type="match status" value="1"/>
</dbReference>
<sequence>MSSKIKSKQSSENIPLAAKMRPCDLEHFVGQSQAIKKNSLLYNILSFSEKVPSMILWGPPGCGKQLANLATNDMKMLRRNTILFLDEIHRFNKLQQDTLLPYVENGTLTLIGATTENPSFHVNSALLSRCRVVVLEKLSVDVIGFIFVLIYFFFKHSPTIVMEDEALDMLAGLTDGDARSALNGLQLAWEGCLAQATETQRAVSTITVDIVKEALQRSHILYDKTGKEHYNIVSAMIKSLRGSDADAALYWMVRMLEGGENPLFIARRLVIFASEDIGLADPMALTQAVSTHQACHILGMPECALNLTHCVMYLAQASKSASVLKALTAARSCIRQHMGPQPSVPLHLRNSSTKLQDDLGYAKGYKYPPDYNSPVKQDYLPPSLKGTKFVPS</sequence>
<keyword evidence="3" id="KW-0472">Membrane</keyword>
<dbReference type="GO" id="GO:0006261">
    <property type="term" value="P:DNA-templated DNA replication"/>
    <property type="evidence" value="ECO:0007669"/>
    <property type="project" value="TreeGrafter"/>
</dbReference>
<dbReference type="PANTHER" id="PTHR13779">
    <property type="entry name" value="WERNER HELICASE-INTERACTING PROTEIN 1 FAMILY MEMBER"/>
    <property type="match status" value="1"/>
</dbReference>
<dbReference type="InterPro" id="IPR051314">
    <property type="entry name" value="AAA_ATPase_RarA/MGS1/WRNIP1"/>
</dbReference>
<dbReference type="Pfam" id="PF16193">
    <property type="entry name" value="AAA_assoc_2"/>
    <property type="match status" value="1"/>
</dbReference>
<dbReference type="AlphaFoldDB" id="A0A433SW22"/>
<evidence type="ECO:0000313" key="7">
    <source>
        <dbReference type="Proteomes" id="UP000271974"/>
    </source>
</evidence>
<dbReference type="Pfam" id="PF12002">
    <property type="entry name" value="MgsA_C"/>
    <property type="match status" value="1"/>
</dbReference>
<dbReference type="OrthoDB" id="10265467at2759"/>
<dbReference type="Gene3D" id="1.20.272.10">
    <property type="match status" value="1"/>
</dbReference>
<proteinExistence type="predicted"/>
<dbReference type="GO" id="GO:0005524">
    <property type="term" value="F:ATP binding"/>
    <property type="evidence" value="ECO:0007669"/>
    <property type="project" value="UniProtKB-KW"/>
</dbReference>
<evidence type="ECO:0000259" key="5">
    <source>
        <dbReference type="Pfam" id="PF16193"/>
    </source>
</evidence>
<dbReference type="InterPro" id="IPR021886">
    <property type="entry name" value="MgsA_C"/>
</dbReference>
<dbReference type="Gene3D" id="1.10.3710.10">
    <property type="entry name" value="DNA polymerase III clamp loader subunits, C-terminal domain"/>
    <property type="match status" value="1"/>
</dbReference>
<evidence type="ECO:0000256" key="2">
    <source>
        <dbReference type="ARBA" id="ARBA00022840"/>
    </source>
</evidence>
<keyword evidence="3" id="KW-1133">Transmembrane helix</keyword>
<evidence type="ECO:0000313" key="6">
    <source>
        <dbReference type="EMBL" id="RUS73385.1"/>
    </source>
</evidence>
<dbReference type="CDD" id="cd00009">
    <property type="entry name" value="AAA"/>
    <property type="match status" value="1"/>
</dbReference>
<dbReference type="InterPro" id="IPR008921">
    <property type="entry name" value="DNA_pol3_clamp-load_cplx_C"/>
</dbReference>
<keyword evidence="7" id="KW-1185">Reference proteome</keyword>
<dbReference type="Proteomes" id="UP000271974">
    <property type="component" value="Unassembled WGS sequence"/>
</dbReference>
<gene>
    <name evidence="6" type="ORF">EGW08_018863</name>
</gene>
<evidence type="ECO:0008006" key="8">
    <source>
        <dbReference type="Google" id="ProtNLM"/>
    </source>
</evidence>
<evidence type="ECO:0000256" key="1">
    <source>
        <dbReference type="ARBA" id="ARBA00022741"/>
    </source>
</evidence>
<dbReference type="GO" id="GO:0005634">
    <property type="term" value="C:nucleus"/>
    <property type="evidence" value="ECO:0007669"/>
    <property type="project" value="TreeGrafter"/>
</dbReference>
<evidence type="ECO:0000259" key="4">
    <source>
        <dbReference type="Pfam" id="PF12002"/>
    </source>
</evidence>
<dbReference type="SUPFAM" id="SSF48019">
    <property type="entry name" value="post-AAA+ oligomerization domain-like"/>
    <property type="match status" value="1"/>
</dbReference>
<reference evidence="6 7" key="1">
    <citation type="submission" date="2019-01" db="EMBL/GenBank/DDBJ databases">
        <title>A draft genome assembly of the solar-powered sea slug Elysia chlorotica.</title>
        <authorList>
            <person name="Cai H."/>
            <person name="Li Q."/>
            <person name="Fang X."/>
            <person name="Li J."/>
            <person name="Curtis N.E."/>
            <person name="Altenburger A."/>
            <person name="Shibata T."/>
            <person name="Feng M."/>
            <person name="Maeda T."/>
            <person name="Schwartz J.A."/>
            <person name="Shigenobu S."/>
            <person name="Lundholm N."/>
            <person name="Nishiyama T."/>
            <person name="Yang H."/>
            <person name="Hasebe M."/>
            <person name="Li S."/>
            <person name="Pierce S.K."/>
            <person name="Wang J."/>
        </authorList>
    </citation>
    <scope>NUCLEOTIDE SEQUENCE [LARGE SCALE GENOMIC DNA]</scope>
    <source>
        <strain evidence="6">EC2010</strain>
        <tissue evidence="6">Whole organism of an adult</tissue>
    </source>
</reference>
<feature type="domain" description="MgsA AAA+ ATPase C-terminal" evidence="4">
    <location>
        <begin position="242"/>
        <end position="389"/>
    </location>
</feature>
<evidence type="ECO:0000256" key="3">
    <source>
        <dbReference type="SAM" id="Phobius"/>
    </source>
</evidence>
<accession>A0A433SW22</accession>
<dbReference type="GO" id="GO:0003677">
    <property type="term" value="F:DNA binding"/>
    <property type="evidence" value="ECO:0007669"/>
    <property type="project" value="InterPro"/>
</dbReference>
<dbReference type="FunFam" id="1.20.272.10:FF:000001">
    <property type="entry name" value="Putative AAA family ATPase"/>
    <property type="match status" value="1"/>
</dbReference>
<protein>
    <recommendedName>
        <fullName evidence="8">AAA+ ATPase domain-containing protein</fullName>
    </recommendedName>
</protein>
<feature type="transmembrane region" description="Helical" evidence="3">
    <location>
        <begin position="138"/>
        <end position="154"/>
    </location>
</feature>
<keyword evidence="2" id="KW-0067">ATP-binding</keyword>
<dbReference type="GO" id="GO:0008047">
    <property type="term" value="F:enzyme activator activity"/>
    <property type="evidence" value="ECO:0007669"/>
    <property type="project" value="TreeGrafter"/>
</dbReference>
<dbReference type="CDD" id="cd18139">
    <property type="entry name" value="HLD_clamp_RarA"/>
    <property type="match status" value="1"/>
</dbReference>